<dbReference type="EMBL" id="FQVH01000055">
    <property type="protein sequence ID" value="SHF86749.1"/>
    <property type="molecule type" value="Genomic_DNA"/>
</dbReference>
<dbReference type="Proteomes" id="UP000184088">
    <property type="component" value="Unassembled WGS sequence"/>
</dbReference>
<protein>
    <submittedName>
        <fullName evidence="2">Uncharacterized protein</fullName>
    </submittedName>
</protein>
<keyword evidence="3" id="KW-1185">Reference proteome</keyword>
<dbReference type="OrthoDB" id="1730344at2"/>
<keyword evidence="1" id="KW-0812">Transmembrane</keyword>
<feature type="transmembrane region" description="Helical" evidence="1">
    <location>
        <begin position="49"/>
        <end position="70"/>
    </location>
</feature>
<evidence type="ECO:0000313" key="2">
    <source>
        <dbReference type="EMBL" id="SHF86749.1"/>
    </source>
</evidence>
<dbReference type="AlphaFoldDB" id="A0A1M5F5C7"/>
<dbReference type="RefSeq" id="WP_073346465.1">
    <property type="nucleotide sequence ID" value="NZ_FQVH01000055.1"/>
</dbReference>
<accession>A0A1M5F5C7</accession>
<keyword evidence="1" id="KW-0472">Membrane</keyword>
<proteinExistence type="predicted"/>
<sequence>MDNDDRDKDELQKQLDELEEWQNNAFNPGYYVGNGKIPLPVKNLRKFPILLLIIAVPTLVGIIISIVDTLRSGGSILINLFSYLIPGIISVLLTIRGVTELWRKKK</sequence>
<evidence type="ECO:0000313" key="3">
    <source>
        <dbReference type="Proteomes" id="UP000184088"/>
    </source>
</evidence>
<keyword evidence="1" id="KW-1133">Transmembrane helix</keyword>
<reference evidence="2 3" key="1">
    <citation type="submission" date="2016-11" db="EMBL/GenBank/DDBJ databases">
        <authorList>
            <person name="Jaros S."/>
            <person name="Januszkiewicz K."/>
            <person name="Wedrychowicz H."/>
        </authorList>
    </citation>
    <scope>NUCLEOTIDE SEQUENCE [LARGE SCALE GENOMIC DNA]</scope>
    <source>
        <strain evidence="2 3">DSM 17918</strain>
    </source>
</reference>
<organism evidence="2 3">
    <name type="scientific">Caldanaerobius fijiensis DSM 17918</name>
    <dbReference type="NCBI Taxonomy" id="1121256"/>
    <lineage>
        <taxon>Bacteria</taxon>
        <taxon>Bacillati</taxon>
        <taxon>Bacillota</taxon>
        <taxon>Clostridia</taxon>
        <taxon>Thermoanaerobacterales</taxon>
        <taxon>Thermoanaerobacteraceae</taxon>
        <taxon>Caldanaerobius</taxon>
    </lineage>
</organism>
<evidence type="ECO:0000256" key="1">
    <source>
        <dbReference type="SAM" id="Phobius"/>
    </source>
</evidence>
<name>A0A1M5F5C7_9THEO</name>
<dbReference type="STRING" id="1121256.SAMN02746089_02688"/>
<feature type="transmembrane region" description="Helical" evidence="1">
    <location>
        <begin position="76"/>
        <end position="98"/>
    </location>
</feature>
<gene>
    <name evidence="2" type="ORF">SAMN02746089_02688</name>
</gene>